<protein>
    <submittedName>
        <fullName evidence="1">Uncharacterized protein</fullName>
    </submittedName>
</protein>
<accession>A0A8S1S3A8</accession>
<sequence length="163" mass="19550">MRRLIRLHLGFATLITRINSSSYNFIFIIEIFPLLNSIYYQLDITTHPIINFQSSFKNFKRSFMQNIVNNNEVIKDEISQLIYLINSSLSMIGEQKIKKKTVTRLNRVTYNTQIIGQSQRQIKNIIKRNFFINKRGLYNFQRQIQIQYCIMPPQQQIFFDPQF</sequence>
<name>A0A8S1S3A8_PAROT</name>
<reference evidence="1" key="1">
    <citation type="submission" date="2021-01" db="EMBL/GenBank/DDBJ databases">
        <authorList>
            <consortium name="Genoscope - CEA"/>
            <person name="William W."/>
        </authorList>
    </citation>
    <scope>NUCLEOTIDE SEQUENCE</scope>
</reference>
<dbReference type="Proteomes" id="UP000683925">
    <property type="component" value="Unassembled WGS sequence"/>
</dbReference>
<evidence type="ECO:0000313" key="1">
    <source>
        <dbReference type="EMBL" id="CAD8134758.1"/>
    </source>
</evidence>
<keyword evidence="2" id="KW-1185">Reference proteome</keyword>
<proteinExistence type="predicted"/>
<gene>
    <name evidence="1" type="ORF">POCTA_138.1.T0060014</name>
</gene>
<dbReference type="EMBL" id="CAJJDP010000005">
    <property type="protein sequence ID" value="CAD8134758.1"/>
    <property type="molecule type" value="Genomic_DNA"/>
</dbReference>
<dbReference type="AlphaFoldDB" id="A0A8S1S3A8"/>
<organism evidence="1 2">
    <name type="scientific">Paramecium octaurelia</name>
    <dbReference type="NCBI Taxonomy" id="43137"/>
    <lineage>
        <taxon>Eukaryota</taxon>
        <taxon>Sar</taxon>
        <taxon>Alveolata</taxon>
        <taxon>Ciliophora</taxon>
        <taxon>Intramacronucleata</taxon>
        <taxon>Oligohymenophorea</taxon>
        <taxon>Peniculida</taxon>
        <taxon>Parameciidae</taxon>
        <taxon>Paramecium</taxon>
    </lineage>
</organism>
<comment type="caution">
    <text evidence="1">The sequence shown here is derived from an EMBL/GenBank/DDBJ whole genome shotgun (WGS) entry which is preliminary data.</text>
</comment>
<evidence type="ECO:0000313" key="2">
    <source>
        <dbReference type="Proteomes" id="UP000683925"/>
    </source>
</evidence>